<evidence type="ECO:0000313" key="2">
    <source>
        <dbReference type="Proteomes" id="UP000654075"/>
    </source>
</evidence>
<keyword evidence="2" id="KW-1185">Reference proteome</keyword>
<proteinExistence type="predicted"/>
<dbReference type="EMBL" id="CAJNNV010031203">
    <property type="protein sequence ID" value="CAE8634998.1"/>
    <property type="molecule type" value="Genomic_DNA"/>
</dbReference>
<protein>
    <recommendedName>
        <fullName evidence="3">HVA22-like protein</fullName>
    </recommendedName>
</protein>
<evidence type="ECO:0008006" key="3">
    <source>
        <dbReference type="Google" id="ProtNLM"/>
    </source>
</evidence>
<organism evidence="1 2">
    <name type="scientific">Polarella glacialis</name>
    <name type="common">Dinoflagellate</name>
    <dbReference type="NCBI Taxonomy" id="89957"/>
    <lineage>
        <taxon>Eukaryota</taxon>
        <taxon>Sar</taxon>
        <taxon>Alveolata</taxon>
        <taxon>Dinophyceae</taxon>
        <taxon>Suessiales</taxon>
        <taxon>Suessiaceae</taxon>
        <taxon>Polarella</taxon>
    </lineage>
</organism>
<accession>A0A813HBP3</accession>
<feature type="non-terminal residue" evidence="1">
    <location>
        <position position="70"/>
    </location>
</feature>
<dbReference type="AlphaFoldDB" id="A0A813HBP3"/>
<sequence>VLSFYIDIYYEVQLLLVFYLVCPKFMGIRKVQQLLASNAHMVGPSVAKQFNALANILKEKGAQFYQTALK</sequence>
<dbReference type="Proteomes" id="UP000654075">
    <property type="component" value="Unassembled WGS sequence"/>
</dbReference>
<name>A0A813HBP3_POLGL</name>
<reference evidence="1" key="1">
    <citation type="submission" date="2021-02" db="EMBL/GenBank/DDBJ databases">
        <authorList>
            <person name="Dougan E. K."/>
            <person name="Rhodes N."/>
            <person name="Thang M."/>
            <person name="Chan C."/>
        </authorList>
    </citation>
    <scope>NUCLEOTIDE SEQUENCE</scope>
</reference>
<evidence type="ECO:0000313" key="1">
    <source>
        <dbReference type="EMBL" id="CAE8634998.1"/>
    </source>
</evidence>
<comment type="caution">
    <text evidence="1">The sequence shown here is derived from an EMBL/GenBank/DDBJ whole genome shotgun (WGS) entry which is preliminary data.</text>
</comment>
<gene>
    <name evidence="1" type="ORF">PGLA1383_LOCUS50608</name>
</gene>